<proteinExistence type="predicted"/>
<accession>A0A368SF89</accession>
<feature type="compositionally biased region" description="Basic and acidic residues" evidence="1">
    <location>
        <begin position="62"/>
        <end position="81"/>
    </location>
</feature>
<protein>
    <submittedName>
        <fullName evidence="2">Uncharacterized protein</fullName>
    </submittedName>
</protein>
<name>A0A368SF89_SETIT</name>
<evidence type="ECO:0000313" key="2">
    <source>
        <dbReference type="EMBL" id="RCV41112.1"/>
    </source>
</evidence>
<feature type="region of interest" description="Disordered" evidence="1">
    <location>
        <begin position="25"/>
        <end position="45"/>
    </location>
</feature>
<dbReference type="EMBL" id="CM003536">
    <property type="protein sequence ID" value="RCV41112.1"/>
    <property type="molecule type" value="Genomic_DNA"/>
</dbReference>
<feature type="compositionally biased region" description="Low complexity" evidence="1">
    <location>
        <begin position="28"/>
        <end position="37"/>
    </location>
</feature>
<reference evidence="2" key="2">
    <citation type="submission" date="2015-07" db="EMBL/GenBank/DDBJ databases">
        <authorList>
            <person name="Noorani M."/>
        </authorList>
    </citation>
    <scope>NUCLEOTIDE SEQUENCE</scope>
    <source>
        <strain evidence="2">Yugu1</strain>
    </source>
</reference>
<gene>
    <name evidence="2" type="ORF">SETIT_9G110000v2</name>
</gene>
<dbReference type="AlphaFoldDB" id="A0A368SF89"/>
<feature type="region of interest" description="Disordered" evidence="1">
    <location>
        <begin position="59"/>
        <end position="110"/>
    </location>
</feature>
<sequence>MSSMVGAMALPSFRAHQFHASDLLARPSSSGAASSNAPTDGDRAEVKWRLGIGTLRRRVRRRSMEEARRHENGGGELETRLPRRYRISGKSTWPAASTSDGATIHERSRG</sequence>
<evidence type="ECO:0000256" key="1">
    <source>
        <dbReference type="SAM" id="MobiDB-lite"/>
    </source>
</evidence>
<feature type="compositionally biased region" description="Polar residues" evidence="1">
    <location>
        <begin position="89"/>
        <end position="101"/>
    </location>
</feature>
<organism evidence="2">
    <name type="scientific">Setaria italica</name>
    <name type="common">Foxtail millet</name>
    <name type="synonym">Panicum italicum</name>
    <dbReference type="NCBI Taxonomy" id="4555"/>
    <lineage>
        <taxon>Eukaryota</taxon>
        <taxon>Viridiplantae</taxon>
        <taxon>Streptophyta</taxon>
        <taxon>Embryophyta</taxon>
        <taxon>Tracheophyta</taxon>
        <taxon>Spermatophyta</taxon>
        <taxon>Magnoliopsida</taxon>
        <taxon>Liliopsida</taxon>
        <taxon>Poales</taxon>
        <taxon>Poaceae</taxon>
        <taxon>PACMAD clade</taxon>
        <taxon>Panicoideae</taxon>
        <taxon>Panicodae</taxon>
        <taxon>Paniceae</taxon>
        <taxon>Cenchrinae</taxon>
        <taxon>Setaria</taxon>
    </lineage>
</organism>
<reference evidence="2" key="1">
    <citation type="journal article" date="2012" name="Nat. Biotechnol.">
        <title>Reference genome sequence of the model plant Setaria.</title>
        <authorList>
            <person name="Bennetzen J.L."/>
            <person name="Schmutz J."/>
            <person name="Wang H."/>
            <person name="Percifield R."/>
            <person name="Hawkins J."/>
            <person name="Pontaroli A.C."/>
            <person name="Estep M."/>
            <person name="Feng L."/>
            <person name="Vaughn J.N."/>
            <person name="Grimwood J."/>
            <person name="Jenkins J."/>
            <person name="Barry K."/>
            <person name="Lindquist E."/>
            <person name="Hellsten U."/>
            <person name="Deshpande S."/>
            <person name="Wang X."/>
            <person name="Wu X."/>
            <person name="Mitros T."/>
            <person name="Triplett J."/>
            <person name="Yang X."/>
            <person name="Ye C.Y."/>
            <person name="Mauro-Herrera M."/>
            <person name="Wang L."/>
            <person name="Li P."/>
            <person name="Sharma M."/>
            <person name="Sharma R."/>
            <person name="Ronald P.C."/>
            <person name="Panaud O."/>
            <person name="Kellogg E.A."/>
            <person name="Brutnell T.P."/>
            <person name="Doust A.N."/>
            <person name="Tuskan G.A."/>
            <person name="Rokhsar D."/>
            <person name="Devos K.M."/>
        </authorList>
    </citation>
    <scope>NUCLEOTIDE SEQUENCE [LARGE SCALE GENOMIC DNA]</scope>
    <source>
        <strain evidence="2">Yugu1</strain>
    </source>
</reference>